<dbReference type="OrthoDB" id="3045089at2759"/>
<proteinExistence type="predicted"/>
<keyword evidence="2" id="KW-1185">Reference proteome</keyword>
<gene>
    <name evidence="1" type="ORF">FKW77_010245</name>
</gene>
<accession>A0A517L0E9</accession>
<reference evidence="1 2" key="1">
    <citation type="submission" date="2019-07" db="EMBL/GenBank/DDBJ databases">
        <title>Finished genome of Venturia effusa.</title>
        <authorList>
            <person name="Young C.A."/>
            <person name="Cox M.P."/>
            <person name="Ganley A.R.D."/>
            <person name="David W.J."/>
        </authorList>
    </citation>
    <scope>NUCLEOTIDE SEQUENCE [LARGE SCALE GENOMIC DNA]</scope>
    <source>
        <strain evidence="2">albino</strain>
    </source>
</reference>
<organism evidence="1 2">
    <name type="scientific">Venturia effusa</name>
    <dbReference type="NCBI Taxonomy" id="50376"/>
    <lineage>
        <taxon>Eukaryota</taxon>
        <taxon>Fungi</taxon>
        <taxon>Dikarya</taxon>
        <taxon>Ascomycota</taxon>
        <taxon>Pezizomycotina</taxon>
        <taxon>Dothideomycetes</taxon>
        <taxon>Pleosporomycetidae</taxon>
        <taxon>Venturiales</taxon>
        <taxon>Venturiaceae</taxon>
        <taxon>Venturia</taxon>
    </lineage>
</organism>
<name>A0A517L0E9_9PEZI</name>
<evidence type="ECO:0000313" key="1">
    <source>
        <dbReference type="EMBL" id="QDS69108.1"/>
    </source>
</evidence>
<sequence>MAEYEHSVFAQQVVQRDTEFTVPIVLLGVSSINPPRSVRFEEEVSIQISLTDFRQSIRHKAFDSVNGANGPIYEVFTWSVNTLITIVPIERRPYPSYQLRLGEILQASQAFEQVSDLGTTRFKHSSRPSQIKRALETPRHTFTEIMGKVEKMQAYAMNDAAMVQTYAMLGLRSSIEMD</sequence>
<dbReference type="Proteomes" id="UP000316270">
    <property type="component" value="Chromosome 2"/>
</dbReference>
<evidence type="ECO:0000313" key="2">
    <source>
        <dbReference type="Proteomes" id="UP000316270"/>
    </source>
</evidence>
<protein>
    <submittedName>
        <fullName evidence="1">Uncharacterized protein</fullName>
    </submittedName>
</protein>
<dbReference type="EMBL" id="CP042186">
    <property type="protein sequence ID" value="QDS69108.1"/>
    <property type="molecule type" value="Genomic_DNA"/>
</dbReference>
<dbReference type="AlphaFoldDB" id="A0A517L0E9"/>